<dbReference type="KEGG" id="vg:7944051"/>
<protein>
    <submittedName>
        <fullName evidence="1">Uncharacterized protein 51</fullName>
    </submittedName>
</protein>
<gene>
    <name evidence="1" type="primary">51</name>
</gene>
<organism evidence="1 2">
    <name type="scientific">Escherichia phage wV8</name>
    <dbReference type="NCBI Taxonomy" id="576791"/>
    <lineage>
        <taxon>Viruses</taxon>
        <taxon>Duplodnaviria</taxon>
        <taxon>Heunggongvirae</taxon>
        <taxon>Uroviricota</taxon>
        <taxon>Caudoviricetes</taxon>
        <taxon>Andersonviridae</taxon>
        <taxon>Ounavirinae</taxon>
        <taxon>Felixounavirus</taxon>
        <taxon>Felixounavirus wV8</taxon>
    </lineage>
</organism>
<dbReference type="EMBL" id="EU877232">
    <property type="protein sequence ID" value="ACJ71864.1"/>
    <property type="molecule type" value="Genomic_DNA"/>
</dbReference>
<dbReference type="Proteomes" id="UP000201889">
    <property type="component" value="Segment"/>
</dbReference>
<reference evidence="1 2" key="1">
    <citation type="journal article" date="2009" name="Virol. J.">
        <title>The genome and proteome of a virulent Escherichia coli O157:H7 bacteriophage closely resembling Salmonella phage Felix O1.</title>
        <authorList>
            <person name="Villegas A."/>
            <person name="She Y.M."/>
            <person name="Kropinski A.M."/>
            <person name="Lingohr E.J."/>
            <person name="Mazzocco A."/>
            <person name="Ojha S."/>
            <person name="Waddell T.E."/>
            <person name="Ackermann H.W."/>
            <person name="Moyles D.M."/>
            <person name="Ahmed R."/>
            <person name="Johnson R.P."/>
        </authorList>
    </citation>
    <scope>NUCLEOTIDE SEQUENCE [LARGE SCALE GENOMIC DNA]</scope>
</reference>
<dbReference type="OrthoDB" id="38630at10239"/>
<accession>C5H7I0</accession>
<evidence type="ECO:0000313" key="1">
    <source>
        <dbReference type="EMBL" id="ACJ71864.1"/>
    </source>
</evidence>
<evidence type="ECO:0000313" key="2">
    <source>
        <dbReference type="Proteomes" id="UP000201889"/>
    </source>
</evidence>
<dbReference type="GeneID" id="7944051"/>
<sequence length="64" mass="7294">MRVRLLYLPPNKIYSVHACSHCRFIPRVLSYTVKAPSRCHGEEIISSSPKVLVTGLNKTMQRPI</sequence>
<keyword evidence="2" id="KW-1185">Reference proteome</keyword>
<name>C5H7I0_9CAUD</name>
<proteinExistence type="predicted"/>
<dbReference type="RefSeq" id="YP_002922833.1">
    <property type="nucleotide sequence ID" value="NC_012749.1"/>
</dbReference>